<evidence type="ECO:0000313" key="4">
    <source>
        <dbReference type="Proteomes" id="UP000250235"/>
    </source>
</evidence>
<feature type="transmembrane region" description="Helical" evidence="2">
    <location>
        <begin position="62"/>
        <end position="81"/>
    </location>
</feature>
<keyword evidence="4" id="KW-1185">Reference proteome</keyword>
<proteinExistence type="inferred from homology"/>
<dbReference type="Proteomes" id="UP000250235">
    <property type="component" value="Unassembled WGS sequence"/>
</dbReference>
<gene>
    <name evidence="3" type="ORF">F511_16852</name>
</gene>
<evidence type="ECO:0000313" key="3">
    <source>
        <dbReference type="EMBL" id="KZV45269.1"/>
    </source>
</evidence>
<keyword evidence="2" id="KW-0472">Membrane</keyword>
<dbReference type="OrthoDB" id="2997911at2759"/>
<name>A0A2Z7CKP4_9LAMI</name>
<organism evidence="3 4">
    <name type="scientific">Dorcoceras hygrometricum</name>
    <dbReference type="NCBI Taxonomy" id="472368"/>
    <lineage>
        <taxon>Eukaryota</taxon>
        <taxon>Viridiplantae</taxon>
        <taxon>Streptophyta</taxon>
        <taxon>Embryophyta</taxon>
        <taxon>Tracheophyta</taxon>
        <taxon>Spermatophyta</taxon>
        <taxon>Magnoliopsida</taxon>
        <taxon>eudicotyledons</taxon>
        <taxon>Gunneridae</taxon>
        <taxon>Pentapetalae</taxon>
        <taxon>asterids</taxon>
        <taxon>lamiids</taxon>
        <taxon>Lamiales</taxon>
        <taxon>Gesneriaceae</taxon>
        <taxon>Didymocarpoideae</taxon>
        <taxon>Trichosporeae</taxon>
        <taxon>Loxocarpinae</taxon>
        <taxon>Dorcoceras</taxon>
    </lineage>
</organism>
<feature type="non-terminal residue" evidence="3">
    <location>
        <position position="1"/>
    </location>
</feature>
<comment type="similarity">
    <text evidence="1">Belongs to the major facilitator superfamily. Phosphate:H(+) symporter (TC 2.A.1.9) family.</text>
</comment>
<evidence type="ECO:0000256" key="1">
    <source>
        <dbReference type="ARBA" id="ARBA00044504"/>
    </source>
</evidence>
<evidence type="ECO:0000256" key="2">
    <source>
        <dbReference type="SAM" id="Phobius"/>
    </source>
</evidence>
<protein>
    <submittedName>
        <fullName evidence="3">Phosphate transporter 1,4</fullName>
    </submittedName>
</protein>
<dbReference type="AlphaFoldDB" id="A0A2Z7CKP4"/>
<reference evidence="3 4" key="1">
    <citation type="journal article" date="2015" name="Proc. Natl. Acad. Sci. U.S.A.">
        <title>The resurrection genome of Boea hygrometrica: A blueprint for survival of dehydration.</title>
        <authorList>
            <person name="Xiao L."/>
            <person name="Yang G."/>
            <person name="Zhang L."/>
            <person name="Yang X."/>
            <person name="Zhao S."/>
            <person name="Ji Z."/>
            <person name="Zhou Q."/>
            <person name="Hu M."/>
            <person name="Wang Y."/>
            <person name="Chen M."/>
            <person name="Xu Y."/>
            <person name="Jin H."/>
            <person name="Xiao X."/>
            <person name="Hu G."/>
            <person name="Bao F."/>
            <person name="Hu Y."/>
            <person name="Wan P."/>
            <person name="Li L."/>
            <person name="Deng X."/>
            <person name="Kuang T."/>
            <person name="Xiang C."/>
            <person name="Zhu J.K."/>
            <person name="Oliver M.J."/>
            <person name="He Y."/>
        </authorList>
    </citation>
    <scope>NUCLEOTIDE SEQUENCE [LARGE SCALE GENOMIC DNA]</scope>
    <source>
        <strain evidence="4">cv. XS01</strain>
    </source>
</reference>
<dbReference type="Gene3D" id="1.20.1250.20">
    <property type="entry name" value="MFS general substrate transporter like domains"/>
    <property type="match status" value="1"/>
</dbReference>
<dbReference type="EMBL" id="KQ996412">
    <property type="protein sequence ID" value="KZV45269.1"/>
    <property type="molecule type" value="Genomic_DNA"/>
</dbReference>
<dbReference type="InterPro" id="IPR036259">
    <property type="entry name" value="MFS_trans_sf"/>
</dbReference>
<keyword evidence="2" id="KW-1133">Transmembrane helix</keyword>
<keyword evidence="2" id="KW-0812">Transmembrane</keyword>
<sequence>THPDNRIGFVDMYSLTFFFANFGPSHNFRRLARLRSTAMGCRLMGITGAFGRFYIWRRTLTQKGLLGVVYLVGLLCTFLVPESKGKSLEEMLGEN</sequence>
<accession>A0A2Z7CKP4</accession>